<name>A0ABQ8IV23_DERPT</name>
<feature type="domain" description="CUB" evidence="4">
    <location>
        <begin position="396"/>
        <end position="529"/>
    </location>
</feature>
<evidence type="ECO:0000313" key="5">
    <source>
        <dbReference type="EMBL" id="KAH9414155.1"/>
    </source>
</evidence>
<comment type="caution">
    <text evidence="5">The sequence shown here is derived from an EMBL/GenBank/DDBJ whole genome shotgun (WGS) entry which is preliminary data.</text>
</comment>
<dbReference type="Gene3D" id="2.60.120.290">
    <property type="entry name" value="Spermadhesin, CUB domain"/>
    <property type="match status" value="2"/>
</dbReference>
<evidence type="ECO:0000313" key="6">
    <source>
        <dbReference type="Proteomes" id="UP000887458"/>
    </source>
</evidence>
<dbReference type="InterPro" id="IPR000859">
    <property type="entry name" value="CUB_dom"/>
</dbReference>
<organism evidence="5 6">
    <name type="scientific">Dermatophagoides pteronyssinus</name>
    <name type="common">European house dust mite</name>
    <dbReference type="NCBI Taxonomy" id="6956"/>
    <lineage>
        <taxon>Eukaryota</taxon>
        <taxon>Metazoa</taxon>
        <taxon>Ecdysozoa</taxon>
        <taxon>Arthropoda</taxon>
        <taxon>Chelicerata</taxon>
        <taxon>Arachnida</taxon>
        <taxon>Acari</taxon>
        <taxon>Acariformes</taxon>
        <taxon>Sarcoptiformes</taxon>
        <taxon>Astigmata</taxon>
        <taxon>Psoroptidia</taxon>
        <taxon>Analgoidea</taxon>
        <taxon>Pyroglyphidae</taxon>
        <taxon>Dermatophagoidinae</taxon>
        <taxon>Dermatophagoides</taxon>
    </lineage>
</organism>
<dbReference type="InterPro" id="IPR053207">
    <property type="entry name" value="Non-NMDA_GluR_Accessory"/>
</dbReference>
<evidence type="ECO:0000256" key="2">
    <source>
        <dbReference type="PROSITE-ProRule" id="PRU00059"/>
    </source>
</evidence>
<dbReference type="InterPro" id="IPR035914">
    <property type="entry name" value="Sperma_CUB_dom_sf"/>
</dbReference>
<evidence type="ECO:0000256" key="1">
    <source>
        <dbReference type="ARBA" id="ARBA00023157"/>
    </source>
</evidence>
<keyword evidence="3" id="KW-0812">Transmembrane</keyword>
<gene>
    <name evidence="5" type="ORF">DERP_014374</name>
</gene>
<evidence type="ECO:0000256" key="3">
    <source>
        <dbReference type="SAM" id="Phobius"/>
    </source>
</evidence>
<dbReference type="PROSITE" id="PS01180">
    <property type="entry name" value="CUB"/>
    <property type="match status" value="2"/>
</dbReference>
<accession>A0ABQ8IV23</accession>
<keyword evidence="1" id="KW-1015">Disulfide bond</keyword>
<dbReference type="PANTHER" id="PTHR47537:SF2">
    <property type="entry name" value="CUBILIN"/>
    <property type="match status" value="1"/>
</dbReference>
<feature type="domain" description="CUB" evidence="4">
    <location>
        <begin position="150"/>
        <end position="299"/>
    </location>
</feature>
<dbReference type="Proteomes" id="UP000887458">
    <property type="component" value="Unassembled WGS sequence"/>
</dbReference>
<proteinExistence type="predicted"/>
<keyword evidence="3" id="KW-1133">Transmembrane helix</keyword>
<feature type="transmembrane region" description="Helical" evidence="3">
    <location>
        <begin position="121"/>
        <end position="140"/>
    </location>
</feature>
<dbReference type="Pfam" id="PF00431">
    <property type="entry name" value="CUB"/>
    <property type="match status" value="2"/>
</dbReference>
<dbReference type="CDD" id="cd00041">
    <property type="entry name" value="CUB"/>
    <property type="match status" value="2"/>
</dbReference>
<keyword evidence="6" id="KW-1185">Reference proteome</keyword>
<reference evidence="5 6" key="1">
    <citation type="journal article" date="2018" name="J. Allergy Clin. Immunol.">
        <title>High-quality assembly of Dermatophagoides pteronyssinus genome and transcriptome reveals a wide range of novel allergens.</title>
        <authorList>
            <person name="Liu X.Y."/>
            <person name="Yang K.Y."/>
            <person name="Wang M.Q."/>
            <person name="Kwok J.S."/>
            <person name="Zeng X."/>
            <person name="Yang Z."/>
            <person name="Xiao X.J."/>
            <person name="Lau C.P."/>
            <person name="Li Y."/>
            <person name="Huang Z.M."/>
            <person name="Ba J.G."/>
            <person name="Yim A.K."/>
            <person name="Ouyang C.Y."/>
            <person name="Ngai S.M."/>
            <person name="Chan T.F."/>
            <person name="Leung E.L."/>
            <person name="Liu L."/>
            <person name="Liu Z.G."/>
            <person name="Tsui S.K."/>
        </authorList>
    </citation>
    <scope>NUCLEOTIDE SEQUENCE [LARGE SCALE GENOMIC DNA]</scope>
    <source>
        <strain evidence="5">Derp</strain>
    </source>
</reference>
<dbReference type="EMBL" id="NJHN03000113">
    <property type="protein sequence ID" value="KAH9414155.1"/>
    <property type="molecule type" value="Genomic_DNA"/>
</dbReference>
<reference evidence="5 6" key="2">
    <citation type="journal article" date="2022" name="Mol. Biol. Evol.">
        <title>Comparative Genomics Reveals Insights into the Divergent Evolution of Astigmatic Mites and Household Pest Adaptations.</title>
        <authorList>
            <person name="Xiong Q."/>
            <person name="Wan A.T."/>
            <person name="Liu X."/>
            <person name="Fung C.S."/>
            <person name="Xiao X."/>
            <person name="Malainual N."/>
            <person name="Hou J."/>
            <person name="Wang L."/>
            <person name="Wang M."/>
            <person name="Yang K.Y."/>
            <person name="Cui Y."/>
            <person name="Leung E.L."/>
            <person name="Nong W."/>
            <person name="Shin S.K."/>
            <person name="Au S.W."/>
            <person name="Jeong K.Y."/>
            <person name="Chew F.T."/>
            <person name="Hui J.H."/>
            <person name="Leung T.F."/>
            <person name="Tungtrongchitr A."/>
            <person name="Zhong N."/>
            <person name="Liu Z."/>
            <person name="Tsui S.K."/>
        </authorList>
    </citation>
    <scope>NUCLEOTIDE SEQUENCE [LARGE SCALE GENOMIC DNA]</scope>
    <source>
        <strain evidence="5">Derp</strain>
    </source>
</reference>
<comment type="caution">
    <text evidence="2">Lacks conserved residue(s) required for the propagation of feature annotation.</text>
</comment>
<dbReference type="SUPFAM" id="SSF49854">
    <property type="entry name" value="Spermadhesin, CUB domain"/>
    <property type="match status" value="2"/>
</dbReference>
<sequence length="571" mass="66395">MEQKYLVAINRINLVNDNNNNNNLYTNQQLQSTNKTTKTTTTTNQIDYQIITFSYYCTMIFTDYNHYYNHYNDKTIRSSTPQQQQQQQKSTLLTTIYTTPMINNNNKQQQRNFIIKFPTDYFDIWYSLILLLILTLLWLTPIKASIRPSCRCIIYDDTFGKEYGVFTSPDWPIPYEDNIDCLLYTFIAQNDHIVEITFDEFDVQKSSDTKIPLTTTTTNSNNIDFGCDHGDYVKLFLHLNNNNNNGIDETTKYNPPLLCGKFPDIEQTHFSSNSILIFEFHTDWRSGNNTGFRGTFRFLKKAMFRTDGQLISDTNCDYRFDHESLQLTRTMSHSIEQQQQQNSISNIESNRLIFNFNDDDDDDIEQKRKMEKNLFTFQTNYLPSSSSTTTLKQSISSKKIDNNNNNNNKTKYWVGQRGYFFSPQYPSTYPKQTKCSYRFQTNDPNQRIRLLFVEVSLQRNDQSCISNNDVIQIYDGIDSNADLIQQICGQIAFLEILSSTNQLYVEFISPPNTPQQQSAKGFKAEYSFIPVTSLIHSGTLSLLPFTPPLMNYFPFGSSYASGIPYPWLTAN</sequence>
<protein>
    <recommendedName>
        <fullName evidence="4">CUB domain-containing protein</fullName>
    </recommendedName>
</protein>
<dbReference type="PANTHER" id="PTHR47537">
    <property type="entry name" value="CUBILIN"/>
    <property type="match status" value="1"/>
</dbReference>
<keyword evidence="3" id="KW-0472">Membrane</keyword>
<evidence type="ECO:0000259" key="4">
    <source>
        <dbReference type="PROSITE" id="PS01180"/>
    </source>
</evidence>
<dbReference type="SMART" id="SM00042">
    <property type="entry name" value="CUB"/>
    <property type="match status" value="2"/>
</dbReference>